<feature type="transmembrane region" description="Helical" evidence="1">
    <location>
        <begin position="280"/>
        <end position="303"/>
    </location>
</feature>
<evidence type="ECO:0008006" key="4">
    <source>
        <dbReference type="Google" id="ProtNLM"/>
    </source>
</evidence>
<keyword evidence="1" id="KW-0472">Membrane</keyword>
<feature type="transmembrane region" description="Helical" evidence="1">
    <location>
        <begin position="135"/>
        <end position="155"/>
    </location>
</feature>
<evidence type="ECO:0000313" key="2">
    <source>
        <dbReference type="EMBL" id="OGN10141.1"/>
    </source>
</evidence>
<proteinExistence type="predicted"/>
<accession>A0A1F8FAB9</accession>
<keyword evidence="1" id="KW-1133">Transmembrane helix</keyword>
<comment type="caution">
    <text evidence="2">The sequence shown here is derived from an EMBL/GenBank/DDBJ whole genome shotgun (WGS) entry which is preliminary data.</text>
</comment>
<organism evidence="2 3">
    <name type="scientific">Candidatus Yanofskybacteria bacterium RIFCSPHIGHO2_02_FULL_39_10</name>
    <dbReference type="NCBI Taxonomy" id="1802674"/>
    <lineage>
        <taxon>Bacteria</taxon>
        <taxon>Candidatus Yanofskyibacteriota</taxon>
    </lineage>
</organism>
<feature type="transmembrane region" description="Helical" evidence="1">
    <location>
        <begin position="250"/>
        <end position="268"/>
    </location>
</feature>
<keyword evidence="1" id="KW-0812">Transmembrane</keyword>
<dbReference type="Proteomes" id="UP000178908">
    <property type="component" value="Unassembled WGS sequence"/>
</dbReference>
<feature type="transmembrane region" description="Helical" evidence="1">
    <location>
        <begin position="197"/>
        <end position="216"/>
    </location>
</feature>
<feature type="transmembrane region" description="Helical" evidence="1">
    <location>
        <begin position="323"/>
        <end position="343"/>
    </location>
</feature>
<evidence type="ECO:0000313" key="3">
    <source>
        <dbReference type="Proteomes" id="UP000178908"/>
    </source>
</evidence>
<evidence type="ECO:0000256" key="1">
    <source>
        <dbReference type="SAM" id="Phobius"/>
    </source>
</evidence>
<feature type="transmembrane region" description="Helical" evidence="1">
    <location>
        <begin position="107"/>
        <end position="128"/>
    </location>
</feature>
<protein>
    <recommendedName>
        <fullName evidence="4">Glycosyltransferase RgtA/B/C/D-like domain-containing protein</fullName>
    </recommendedName>
</protein>
<feature type="transmembrane region" description="Helical" evidence="1">
    <location>
        <begin position="355"/>
        <end position="377"/>
    </location>
</feature>
<gene>
    <name evidence="2" type="ORF">A3C61_03125</name>
</gene>
<feature type="transmembrane region" description="Helical" evidence="1">
    <location>
        <begin position="415"/>
        <end position="433"/>
    </location>
</feature>
<reference evidence="2 3" key="1">
    <citation type="journal article" date="2016" name="Nat. Commun.">
        <title>Thousands of microbial genomes shed light on interconnected biogeochemical processes in an aquifer system.</title>
        <authorList>
            <person name="Anantharaman K."/>
            <person name="Brown C.T."/>
            <person name="Hug L.A."/>
            <person name="Sharon I."/>
            <person name="Castelle C.J."/>
            <person name="Probst A.J."/>
            <person name="Thomas B.C."/>
            <person name="Singh A."/>
            <person name="Wilkins M.J."/>
            <person name="Karaoz U."/>
            <person name="Brodie E.L."/>
            <person name="Williams K.H."/>
            <person name="Hubbard S.S."/>
            <person name="Banfield J.F."/>
        </authorList>
    </citation>
    <scope>NUCLEOTIDE SEQUENCE [LARGE SCALE GENOMIC DNA]</scope>
</reference>
<sequence length="564" mass="64550">MLELLSKSVKNHFRYLLSLILTLGSYFTIVFWRMLSISSNGLYAGHEHVWSDWSFHVAIANIFAFKSPEHWFSYHPLYAGGKFTYPFLTDMVSGIMMRFGLSIEYSFFFPSVILAVVLIAGLYFLFYLLTDSKKISVVAVFIFFLSAGLGFIDLLRDLWQNPSWSLFLYSARDYGRFNIYQWYAGNMAVGLMVPQRAFLIGTALGVWAIAGTLFVILREHLLSKKLKIKILVTAGVLAGILPIAHAHSFIAVVAVTGLLCLVNFSAEGGSASGGKKWRMLWPYVITAGIISSVLYMIFISGGIENKSFFQWHPGYTADGDFFDWLRMWSLLWGVMPPIAIYGLYANRRIIGKSRLAIYIAATTLFAIGNLYLFQPIAWDNSKIFWWVYLIFSAPTAMALGNLWSRRYLLLKMASIIFFVFLTFLGFVELMKLIQTDKHEYQMTGIEDINLGLKIRASTDPLDVFLTAPSHNHFVMVWGLRPILMGYTAWVWNFGFDYNTTEMDMKRMYLGGDGTKDLLKKYDISYVVIGPTEIYDLSANEKYFSENFSLAFRNNNYRIYDTRSF</sequence>
<feature type="transmembrane region" description="Helical" evidence="1">
    <location>
        <begin position="12"/>
        <end position="32"/>
    </location>
</feature>
<dbReference type="EMBL" id="MGJO01000001">
    <property type="protein sequence ID" value="OGN10141.1"/>
    <property type="molecule type" value="Genomic_DNA"/>
</dbReference>
<dbReference type="AlphaFoldDB" id="A0A1F8FAB9"/>
<name>A0A1F8FAB9_9BACT</name>
<feature type="transmembrane region" description="Helical" evidence="1">
    <location>
        <begin position="228"/>
        <end position="244"/>
    </location>
</feature>
<feature type="transmembrane region" description="Helical" evidence="1">
    <location>
        <begin position="383"/>
        <end position="403"/>
    </location>
</feature>